<keyword evidence="1" id="KW-1133">Transmembrane helix</keyword>
<dbReference type="AlphaFoldDB" id="A0A6I6DYC9"/>
<gene>
    <name evidence="2" type="ORF">E6P07_01405</name>
</gene>
<sequence length="262" mass="28698">MPHVMTADRYDGQMGLRVATIDFSHPWEWLRKGWSDIRAAPGYSLTYGTGIVLLSLLITTLMILGKLTFLVPFLVAGFFLMAPMLSIGLYQMSAHLERGESLKSCQALEAFRRNQGQLGMVSAFLFVTLQAWLVVSLVSIALLFDDPFPTLDHFLPVIFFSGEHLLLLATITVIGAGFAAVVFGIMVITVPLLTDRHIDALTAMRTSARAVRQNPGPMLLWAGLIVLIVGAGLATFYLGLFIAIPLVGHASWHAYRDLVPSP</sequence>
<dbReference type="Pfam" id="PF09955">
    <property type="entry name" value="DUF2189"/>
    <property type="match status" value="1"/>
</dbReference>
<evidence type="ECO:0000313" key="3">
    <source>
        <dbReference type="Proteomes" id="UP000426424"/>
    </source>
</evidence>
<protein>
    <submittedName>
        <fullName evidence="2">DUF2189 domain-containing protein</fullName>
    </submittedName>
</protein>
<keyword evidence="1" id="KW-0812">Transmembrane</keyword>
<dbReference type="RefSeq" id="WP_153973964.1">
    <property type="nucleotide sequence ID" value="NZ_CP039268.1"/>
</dbReference>
<feature type="transmembrane region" description="Helical" evidence="1">
    <location>
        <begin position="121"/>
        <end position="144"/>
    </location>
</feature>
<feature type="transmembrane region" description="Helical" evidence="1">
    <location>
        <begin position="219"/>
        <end position="244"/>
    </location>
</feature>
<dbReference type="InterPro" id="IPR018692">
    <property type="entry name" value="DUF2189"/>
</dbReference>
<keyword evidence="3" id="KW-1185">Reference proteome</keyword>
<dbReference type="KEGG" id="ttp:E6P07_01405"/>
<evidence type="ECO:0000313" key="2">
    <source>
        <dbReference type="EMBL" id="QGU31765.1"/>
    </source>
</evidence>
<feature type="transmembrane region" description="Helical" evidence="1">
    <location>
        <begin position="45"/>
        <end position="64"/>
    </location>
</feature>
<feature type="transmembrane region" description="Helical" evidence="1">
    <location>
        <begin position="164"/>
        <end position="188"/>
    </location>
</feature>
<dbReference type="OrthoDB" id="5621705at2"/>
<accession>A0A6I6DYC9</accession>
<reference evidence="2 3" key="1">
    <citation type="submission" date="2019-12" db="EMBL/GenBank/DDBJ databases">
        <title>The complete genome of the thermophilic, anoxygenic phototrophic gammaproteobacterium Thermochromatium tepidum.</title>
        <authorList>
            <person name="Sattley W.M."/>
            <person name="Swingley W.D."/>
            <person name="Burchell B.M."/>
            <person name="Gurbani S.A."/>
            <person name="Kujawa C.M."/>
            <person name="Nuccio D.A."/>
            <person name="Schladweiler J."/>
            <person name="Shaffer K.N."/>
            <person name="Stokes L.M."/>
            <person name="Touchman J.W."/>
            <person name="Blankenship R.E."/>
            <person name="Madigan M.T."/>
        </authorList>
    </citation>
    <scope>NUCLEOTIDE SEQUENCE [LARGE SCALE GENOMIC DNA]</scope>
    <source>
        <strain evidence="2 3">ATCC 43061</strain>
    </source>
</reference>
<proteinExistence type="predicted"/>
<organism evidence="2 3">
    <name type="scientific">Thermochromatium tepidum ATCC 43061</name>
    <dbReference type="NCBI Taxonomy" id="316276"/>
    <lineage>
        <taxon>Bacteria</taxon>
        <taxon>Pseudomonadati</taxon>
        <taxon>Pseudomonadota</taxon>
        <taxon>Gammaproteobacteria</taxon>
        <taxon>Chromatiales</taxon>
        <taxon>Chromatiaceae</taxon>
        <taxon>Thermochromatium</taxon>
    </lineage>
</organism>
<dbReference type="EMBL" id="CP039268">
    <property type="protein sequence ID" value="QGU31765.1"/>
    <property type="molecule type" value="Genomic_DNA"/>
</dbReference>
<dbReference type="Proteomes" id="UP000426424">
    <property type="component" value="Chromosome"/>
</dbReference>
<feature type="transmembrane region" description="Helical" evidence="1">
    <location>
        <begin position="70"/>
        <end position="90"/>
    </location>
</feature>
<evidence type="ECO:0000256" key="1">
    <source>
        <dbReference type="SAM" id="Phobius"/>
    </source>
</evidence>
<name>A0A6I6DYC9_THETI</name>
<keyword evidence="1" id="KW-0472">Membrane</keyword>